<accession>A0A6A4C4P5</accession>
<evidence type="ECO:0000313" key="7">
    <source>
        <dbReference type="Proteomes" id="UP000435112"/>
    </source>
</evidence>
<dbReference type="Proteomes" id="UP000429607">
    <property type="component" value="Unassembled WGS sequence"/>
</dbReference>
<feature type="signal peptide" evidence="1">
    <location>
        <begin position="1"/>
        <end position="43"/>
    </location>
</feature>
<dbReference type="EMBL" id="QXFT01003498">
    <property type="protein sequence ID" value="KAE9285235.1"/>
    <property type="molecule type" value="Genomic_DNA"/>
</dbReference>
<reference evidence="4 6" key="1">
    <citation type="submission" date="2018-08" db="EMBL/GenBank/DDBJ databases">
        <title>Genomic investigation of the strawberry pathogen Phytophthora fragariae indicates pathogenicity is determined by transcriptional variation in three key races.</title>
        <authorList>
            <person name="Adams T.M."/>
            <person name="Armitage A.D."/>
            <person name="Sobczyk M.K."/>
            <person name="Bates H.J."/>
            <person name="Dunwell J.M."/>
            <person name="Nellist C.F."/>
            <person name="Harrison R.J."/>
        </authorList>
    </citation>
    <scope>NUCLEOTIDE SEQUENCE [LARGE SCALE GENOMIC DNA]</scope>
    <source>
        <strain evidence="3 5">SCRP249</strain>
        <strain evidence="2 7">SCRP324</strain>
        <strain evidence="4 6">SCRP333</strain>
    </source>
</reference>
<protein>
    <submittedName>
        <fullName evidence="4">Uncharacterized protein</fullName>
    </submittedName>
</protein>
<comment type="caution">
    <text evidence="4">The sequence shown here is derived from an EMBL/GenBank/DDBJ whole genome shotgun (WGS) entry which is preliminary data.</text>
</comment>
<evidence type="ECO:0000256" key="1">
    <source>
        <dbReference type="SAM" id="SignalP"/>
    </source>
</evidence>
<evidence type="ECO:0000313" key="4">
    <source>
        <dbReference type="EMBL" id="KAE9285235.1"/>
    </source>
</evidence>
<organism evidence="4 6">
    <name type="scientific">Phytophthora rubi</name>
    <dbReference type="NCBI Taxonomy" id="129364"/>
    <lineage>
        <taxon>Eukaryota</taxon>
        <taxon>Sar</taxon>
        <taxon>Stramenopiles</taxon>
        <taxon>Oomycota</taxon>
        <taxon>Peronosporomycetes</taxon>
        <taxon>Peronosporales</taxon>
        <taxon>Peronosporaceae</taxon>
        <taxon>Phytophthora</taxon>
    </lineage>
</organism>
<feature type="chain" id="PRO_5036167201" evidence="1">
    <location>
        <begin position="44"/>
        <end position="69"/>
    </location>
</feature>
<dbReference type="EMBL" id="QXFV01003385">
    <property type="protein sequence ID" value="KAE8977226.1"/>
    <property type="molecule type" value="Genomic_DNA"/>
</dbReference>
<gene>
    <name evidence="3" type="ORF">PR001_g25188</name>
    <name evidence="2" type="ORF">PR002_g25632</name>
    <name evidence="4" type="ORF">PR003_g26642</name>
</gene>
<keyword evidence="1" id="KW-0732">Signal</keyword>
<proteinExistence type="predicted"/>
<dbReference type="EMBL" id="QXFU01003447">
    <property type="protein sequence ID" value="KAE8975308.1"/>
    <property type="molecule type" value="Genomic_DNA"/>
</dbReference>
<name>A0A6A4C4P5_9STRA</name>
<dbReference type="Proteomes" id="UP000434957">
    <property type="component" value="Unassembled WGS sequence"/>
</dbReference>
<evidence type="ECO:0000313" key="3">
    <source>
        <dbReference type="EMBL" id="KAE8977226.1"/>
    </source>
</evidence>
<evidence type="ECO:0000313" key="6">
    <source>
        <dbReference type="Proteomes" id="UP000434957"/>
    </source>
</evidence>
<evidence type="ECO:0000313" key="2">
    <source>
        <dbReference type="EMBL" id="KAE8975308.1"/>
    </source>
</evidence>
<sequence length="69" mass="8303">MVPRHRRTHTHLYRSIPTLNPSQMVLHHLLLMRLWMLCWILEGSPCPTWDCRGCAARTLRQLYCTFVQR</sequence>
<dbReference type="AlphaFoldDB" id="A0A6A4C4P5"/>
<keyword evidence="6" id="KW-1185">Reference proteome</keyword>
<dbReference type="Proteomes" id="UP000435112">
    <property type="component" value="Unassembled WGS sequence"/>
</dbReference>
<evidence type="ECO:0000313" key="5">
    <source>
        <dbReference type="Proteomes" id="UP000429607"/>
    </source>
</evidence>